<dbReference type="EMBL" id="JACJVQ010000024">
    <property type="protein sequence ID" value="MBB6637613.1"/>
    <property type="molecule type" value="Genomic_DNA"/>
</dbReference>
<evidence type="ECO:0000313" key="3">
    <source>
        <dbReference type="Proteomes" id="UP000535838"/>
    </source>
</evidence>
<evidence type="ECO:0000313" key="2">
    <source>
        <dbReference type="EMBL" id="MBB6637613.1"/>
    </source>
</evidence>
<organism evidence="2 3">
    <name type="scientific">Cohnella thailandensis</name>
    <dbReference type="NCBI Taxonomy" id="557557"/>
    <lineage>
        <taxon>Bacteria</taxon>
        <taxon>Bacillati</taxon>
        <taxon>Bacillota</taxon>
        <taxon>Bacilli</taxon>
        <taxon>Bacillales</taxon>
        <taxon>Paenibacillaceae</taxon>
        <taxon>Cohnella</taxon>
    </lineage>
</organism>
<proteinExistence type="predicted"/>
<dbReference type="Proteomes" id="UP000535838">
    <property type="component" value="Unassembled WGS sequence"/>
</dbReference>
<keyword evidence="3" id="KW-1185">Reference proteome</keyword>
<accession>A0A841SZJ9</accession>
<feature type="transmembrane region" description="Helical" evidence="1">
    <location>
        <begin position="212"/>
        <end position="229"/>
    </location>
</feature>
<evidence type="ECO:0000256" key="1">
    <source>
        <dbReference type="SAM" id="Phobius"/>
    </source>
</evidence>
<reference evidence="2 3" key="1">
    <citation type="submission" date="2020-08" db="EMBL/GenBank/DDBJ databases">
        <title>Cohnella phylogeny.</title>
        <authorList>
            <person name="Dunlap C."/>
        </authorList>
    </citation>
    <scope>NUCLEOTIDE SEQUENCE [LARGE SCALE GENOMIC DNA]</scope>
    <source>
        <strain evidence="2 3">DSM 25241</strain>
    </source>
</reference>
<dbReference type="AlphaFoldDB" id="A0A841SZJ9"/>
<protein>
    <submittedName>
        <fullName evidence="2">Uncharacterized protein</fullName>
    </submittedName>
</protein>
<feature type="transmembrane region" description="Helical" evidence="1">
    <location>
        <begin position="176"/>
        <end position="200"/>
    </location>
</feature>
<keyword evidence="1" id="KW-0472">Membrane</keyword>
<feature type="transmembrane region" description="Helical" evidence="1">
    <location>
        <begin position="150"/>
        <end position="170"/>
    </location>
</feature>
<feature type="transmembrane region" description="Helical" evidence="1">
    <location>
        <begin position="12"/>
        <end position="30"/>
    </location>
</feature>
<keyword evidence="1" id="KW-0812">Transmembrane</keyword>
<gene>
    <name evidence="2" type="ORF">H7B67_26115</name>
</gene>
<sequence>MWESISKLIGANSTAVLVITIIGTFSVWLYKEFRTMNKEDFKSRIALINKKIEMYSKLEAAIAAVLNQKDTTQAKSNLYEKFGEYSPFFSDDVRRIMRDYYKQNDNGYLYSLLAFTEVEVKLLENEKHSLSANDSSTDVMDAIRRLIRPLSPIMMIWLFTVFMLFFYSNFMREQDLFSRLVIVIMFFSCFFSLILIFVLVSLGMDNNLRKLGWRRWLYIVGISMVPWAEVIFTDLALLFVGIQAFSLFMFIREKKRKTVNIILIK</sequence>
<comment type="caution">
    <text evidence="2">The sequence shown here is derived from an EMBL/GenBank/DDBJ whole genome shotgun (WGS) entry which is preliminary data.</text>
</comment>
<dbReference type="RefSeq" id="WP_185122823.1">
    <property type="nucleotide sequence ID" value="NZ_JACJVQ010000024.1"/>
</dbReference>
<keyword evidence="1" id="KW-1133">Transmembrane helix</keyword>
<name>A0A841SZJ9_9BACL</name>